<reference evidence="3 4" key="2">
    <citation type="journal article" date="2010" name="Nature">
        <title>Comparative genomics reveals mobile pathogenicity chromosomes in Fusarium.</title>
        <authorList>
            <person name="Ma L.J."/>
            <person name="van der Does H.C."/>
            <person name="Borkovich K.A."/>
            <person name="Coleman J.J."/>
            <person name="Daboussi M.J."/>
            <person name="Di Pietro A."/>
            <person name="Dufresne M."/>
            <person name="Freitag M."/>
            <person name="Grabherr M."/>
            <person name="Henrissat B."/>
            <person name="Houterman P.M."/>
            <person name="Kang S."/>
            <person name="Shim W.B."/>
            <person name="Woloshuk C."/>
            <person name="Xie X."/>
            <person name="Xu J.R."/>
            <person name="Antoniw J."/>
            <person name="Baker S.E."/>
            <person name="Bluhm B.H."/>
            <person name="Breakspear A."/>
            <person name="Brown D.W."/>
            <person name="Butchko R.A."/>
            <person name="Chapman S."/>
            <person name="Coulson R."/>
            <person name="Coutinho P.M."/>
            <person name="Danchin E.G."/>
            <person name="Diener A."/>
            <person name="Gale L.R."/>
            <person name="Gardiner D.M."/>
            <person name="Goff S."/>
            <person name="Hammond-Kosack K.E."/>
            <person name="Hilburn K."/>
            <person name="Hua-Van A."/>
            <person name="Jonkers W."/>
            <person name="Kazan K."/>
            <person name="Kodira C.D."/>
            <person name="Koehrsen M."/>
            <person name="Kumar L."/>
            <person name="Lee Y.H."/>
            <person name="Li L."/>
            <person name="Manners J.M."/>
            <person name="Miranda-Saavedra D."/>
            <person name="Mukherjee M."/>
            <person name="Park G."/>
            <person name="Park J."/>
            <person name="Park S.Y."/>
            <person name="Proctor R.H."/>
            <person name="Regev A."/>
            <person name="Ruiz-Roldan M.C."/>
            <person name="Sain D."/>
            <person name="Sakthikumar S."/>
            <person name="Sykes S."/>
            <person name="Schwartz D.C."/>
            <person name="Turgeon B.G."/>
            <person name="Wapinski I."/>
            <person name="Yoder O."/>
            <person name="Young S."/>
            <person name="Zeng Q."/>
            <person name="Zhou S."/>
            <person name="Galagan J."/>
            <person name="Cuomo C.A."/>
            <person name="Kistler H.C."/>
            <person name="Rep M."/>
        </authorList>
    </citation>
    <scope>GENOME REANNOTATION</scope>
    <source>
        <strain evidence="4">ATCC MYA-4620 / CBS 123657 / FGSC 9075 / NRRL 31084 / PH-1</strain>
        <strain evidence="3">PH-1 / ATCC MYA-4620 / FGSC 9075 / NRRL 31084</strain>
    </source>
</reference>
<keyword evidence="1" id="KW-0732">Signal</keyword>
<dbReference type="InParanoid" id="I1S9U7"/>
<protein>
    <submittedName>
        <fullName evidence="2">Chromosome 4, complete genome</fullName>
    </submittedName>
</protein>
<evidence type="ECO:0000313" key="4">
    <source>
        <dbReference type="Proteomes" id="UP000070720"/>
    </source>
</evidence>
<dbReference type="HOGENOM" id="CLU_2223444_0_0_1"/>
<evidence type="ECO:0000313" key="2">
    <source>
        <dbReference type="EMBL" id="CEF84371.1"/>
    </source>
</evidence>
<dbReference type="EMBL" id="HG970335">
    <property type="protein sequence ID" value="CEF84371.1"/>
    <property type="molecule type" value="Genomic_DNA"/>
</dbReference>
<dbReference type="Proteomes" id="UP000070720">
    <property type="component" value="Chromosome 4"/>
</dbReference>
<gene>
    <name evidence="2" type="ORF">FGRAMPH1_01T26465</name>
</gene>
<feature type="chain" id="PRO_5010124846" evidence="1">
    <location>
        <begin position="18"/>
        <end position="106"/>
    </location>
</feature>
<reference key="3">
    <citation type="submission" date="2014-02" db="EMBL/GenBank/DDBJ databases">
        <title>A revised Fusarium graminearum genomic reference sequence using whole shotgun re-sequencing.</title>
        <authorList>
            <person name="King R."/>
            <person name="Urban M."/>
            <person name="Hassani-Pak K."/>
            <person name="Hammond-Kosack K."/>
        </authorList>
    </citation>
    <scope>NUCLEOTIDE SEQUENCE</scope>
    <source>
        <strain>PH-1</strain>
    </source>
</reference>
<dbReference type="AlphaFoldDB" id="I1S9U7"/>
<feature type="signal peptide" evidence="1">
    <location>
        <begin position="1"/>
        <end position="17"/>
    </location>
</feature>
<proteinExistence type="predicted"/>
<accession>I1S9U7</accession>
<evidence type="ECO:0000313" key="3">
    <source>
        <dbReference type="EnsemblFungi" id="CEF84371"/>
    </source>
</evidence>
<reference evidence="3" key="5">
    <citation type="submission" date="2017-01" db="UniProtKB">
        <authorList>
            <consortium name="EnsemblFungi"/>
        </authorList>
    </citation>
    <scope>IDENTIFICATION</scope>
    <source>
        <strain evidence="3">PH-1 / ATCC MYA-4620 / FGSC 9075 / NRRL 31084</strain>
    </source>
</reference>
<reference evidence="2 4" key="4">
    <citation type="journal article" date="2015" name="BMC Genomics">
        <title>The completed genome sequence of the pathogenic ascomycete fungus Fusarium graminearum.</title>
        <authorList>
            <person name="King R."/>
            <person name="Urban M."/>
            <person name="Hammond-Kosack M.C."/>
            <person name="Hassani-Pak K."/>
            <person name="Hammond-Kosack K.E."/>
        </authorList>
    </citation>
    <scope>NUCLEOTIDE SEQUENCE [LARGE SCALE GENOMIC DNA]</scope>
    <source>
        <strain evidence="4">ATCC MYA-4620 / CBS 123657 / FGSC 9075 / NRRL 31084 / PH-1</strain>
        <strain evidence="2">PH-1</strain>
    </source>
</reference>
<dbReference type="OrthoDB" id="10270426at2759"/>
<dbReference type="KEGG" id="fgr:FGSG_13628"/>
<sequence length="106" mass="11665">MLLCLTVLEFCSVPSLASFFRQSKAFPNQRLCLWRIVEALTAGCLHTHALVLASGVENTGLQAQGSVQGRNILEAQRPDAALLFSEADLCVHLWRCNGPTTKYTMN</sequence>
<dbReference type="RefSeq" id="XP_011327995.1">
    <property type="nucleotide sequence ID" value="XM_011329693.1"/>
</dbReference>
<dbReference type="VEuPathDB" id="FungiDB:FGRAMPH1_01G26465"/>
<name>I1S9U7_GIBZE</name>
<organism evidence="3">
    <name type="scientific">Gibberella zeae (strain ATCC MYA-4620 / CBS 123657 / FGSC 9075 / NRRL 31084 / PH-1)</name>
    <name type="common">Wheat head blight fungus</name>
    <name type="synonym">Fusarium graminearum</name>
    <dbReference type="NCBI Taxonomy" id="229533"/>
    <lineage>
        <taxon>Eukaryota</taxon>
        <taxon>Fungi</taxon>
        <taxon>Dikarya</taxon>
        <taxon>Ascomycota</taxon>
        <taxon>Pezizomycotina</taxon>
        <taxon>Sordariomycetes</taxon>
        <taxon>Hypocreomycetidae</taxon>
        <taxon>Hypocreales</taxon>
        <taxon>Nectriaceae</taxon>
        <taxon>Fusarium</taxon>
    </lineage>
</organism>
<dbReference type="EnsemblFungi" id="CEF84371">
    <property type="protein sequence ID" value="CEF84371"/>
    <property type="gene ID" value="FGRRES_13628"/>
</dbReference>
<reference evidence="3 4" key="1">
    <citation type="journal article" date="2007" name="Science">
        <title>The Fusarium graminearum genome reveals a link between localized polymorphism and pathogen specialization.</title>
        <authorList>
            <person name="Cuomo C.A."/>
            <person name="Gueldener U."/>
            <person name="Xu J.-R."/>
            <person name="Trail F."/>
            <person name="Turgeon B.G."/>
            <person name="Di Pietro A."/>
            <person name="Walton J.D."/>
            <person name="Ma L.-J."/>
            <person name="Baker S.E."/>
            <person name="Rep M."/>
            <person name="Adam G."/>
            <person name="Antoniw J."/>
            <person name="Baldwin T."/>
            <person name="Calvo S.E."/>
            <person name="Chang Y.-L."/>
            <person name="DeCaprio D."/>
            <person name="Gale L.R."/>
            <person name="Gnerre S."/>
            <person name="Goswami R.S."/>
            <person name="Hammond-Kosack K."/>
            <person name="Harris L.J."/>
            <person name="Hilburn K."/>
            <person name="Kennell J.C."/>
            <person name="Kroken S."/>
            <person name="Magnuson J.K."/>
            <person name="Mannhaupt G."/>
            <person name="Mauceli E.W."/>
            <person name="Mewes H.-W."/>
            <person name="Mitterbauer R."/>
            <person name="Muehlbauer G."/>
            <person name="Muensterkoetter M."/>
            <person name="Nelson D."/>
            <person name="O'Donnell K."/>
            <person name="Ouellet T."/>
            <person name="Qi W."/>
            <person name="Quesneville H."/>
            <person name="Roncero M.I.G."/>
            <person name="Seong K.-Y."/>
            <person name="Tetko I.V."/>
            <person name="Urban M."/>
            <person name="Waalwijk C."/>
            <person name="Ward T.J."/>
            <person name="Yao J."/>
            <person name="Birren B.W."/>
            <person name="Kistler H.C."/>
        </authorList>
    </citation>
    <scope>NUCLEOTIDE SEQUENCE [LARGE SCALE GENOMIC DNA]</scope>
    <source>
        <strain evidence="4">ATCC MYA-4620 / CBS 123657 / FGSC 9075 / NRRL 31084 / PH-1</strain>
        <strain evidence="3">PH-1 / ATCC MYA-4620 / FGSC 9075 / NRRL 31084</strain>
    </source>
</reference>
<keyword evidence="4" id="KW-1185">Reference proteome</keyword>
<evidence type="ECO:0000256" key="1">
    <source>
        <dbReference type="SAM" id="SignalP"/>
    </source>
</evidence>